<dbReference type="GO" id="GO:0016491">
    <property type="term" value="F:oxidoreductase activity"/>
    <property type="evidence" value="ECO:0007669"/>
    <property type="project" value="InterPro"/>
</dbReference>
<accession>A0A6S6XNX6</accession>
<evidence type="ECO:0000313" key="2">
    <source>
        <dbReference type="Proteomes" id="UP000515733"/>
    </source>
</evidence>
<dbReference type="AlphaFoldDB" id="A0A6S6XNX6"/>
<dbReference type="OrthoDB" id="9015064at2"/>
<dbReference type="RefSeq" id="WP_145770577.1">
    <property type="nucleotide sequence ID" value="NZ_LR778301.1"/>
</dbReference>
<evidence type="ECO:0000313" key="1">
    <source>
        <dbReference type="EMBL" id="CAB1367651.1"/>
    </source>
</evidence>
<sequence>MEKVIYMLWRDPREDAEKWCQRIRGEVAEKLAGLGARFVQANVQDGHALQGAQYIQTSQAPAAEGVLQLWLDSANDAQRKPFDEVISAATWRMAAYLVSESQLLFNDRHPPKVGQRTECYAQIAAFQCPPRISKQHWLDTWRNSHSQIAIDTQDTFLYVQNLVVRPLTFGAPPYDAIVEEGFPEAALTSVNAFYDAVGDDGKLKRNVDAMMESCARFIDMNSIDVVVTSQYLVKPLA</sequence>
<keyword evidence="2" id="KW-1185">Reference proteome</keyword>
<name>A0A6S6XNX6_9PROT</name>
<reference evidence="1 2" key="1">
    <citation type="submission" date="2020-03" db="EMBL/GenBank/DDBJ databases">
        <authorList>
            <consortium name="Genoscope - CEA"/>
            <person name="William W."/>
        </authorList>
    </citation>
    <scope>NUCLEOTIDE SEQUENCE [LARGE SCALE GENOMIC DNA]</scope>
    <source>
        <strain evidence="2">DSM 16959</strain>
    </source>
</reference>
<gene>
    <name evidence="1" type="ORF">DENOEST_0486</name>
</gene>
<dbReference type="SUPFAM" id="SSF54909">
    <property type="entry name" value="Dimeric alpha+beta barrel"/>
    <property type="match status" value="1"/>
</dbReference>
<protein>
    <submittedName>
        <fullName evidence="1">Uncharacterized protein</fullName>
    </submittedName>
</protein>
<dbReference type="Proteomes" id="UP000515733">
    <property type="component" value="Chromosome"/>
</dbReference>
<dbReference type="InterPro" id="IPR011008">
    <property type="entry name" value="Dimeric_a/b-barrel"/>
</dbReference>
<dbReference type="EMBL" id="LR778301">
    <property type="protein sequence ID" value="CAB1367651.1"/>
    <property type="molecule type" value="Genomic_DNA"/>
</dbReference>
<proteinExistence type="predicted"/>
<dbReference type="KEGG" id="doe:DENOEST_0486"/>
<organism evidence="1 2">
    <name type="scientific">Denitratisoma oestradiolicum</name>
    <dbReference type="NCBI Taxonomy" id="311182"/>
    <lineage>
        <taxon>Bacteria</taxon>
        <taxon>Pseudomonadati</taxon>
        <taxon>Pseudomonadota</taxon>
        <taxon>Betaproteobacteria</taxon>
        <taxon>Nitrosomonadales</taxon>
        <taxon>Sterolibacteriaceae</taxon>
        <taxon>Denitratisoma</taxon>
    </lineage>
</organism>